<evidence type="ECO:0000256" key="6">
    <source>
        <dbReference type="ARBA" id="ARBA00023157"/>
    </source>
</evidence>
<evidence type="ECO:0000256" key="7">
    <source>
        <dbReference type="ARBA" id="ARBA00023284"/>
    </source>
</evidence>
<keyword evidence="3" id="KW-0575">Peroxidase</keyword>
<dbReference type="PANTHER" id="PTHR42801:SF4">
    <property type="entry name" value="AHPC_TSA FAMILY PROTEIN"/>
    <property type="match status" value="1"/>
</dbReference>
<dbReference type="InterPro" id="IPR036249">
    <property type="entry name" value="Thioredoxin-like_sf"/>
</dbReference>
<accession>A0A2Z5G6P7</accession>
<dbReference type="InterPro" id="IPR013766">
    <property type="entry name" value="Thioredoxin_domain"/>
</dbReference>
<evidence type="ECO:0000256" key="4">
    <source>
        <dbReference type="ARBA" id="ARBA00022862"/>
    </source>
</evidence>
<dbReference type="SUPFAM" id="SSF52833">
    <property type="entry name" value="Thioredoxin-like"/>
    <property type="match status" value="1"/>
</dbReference>
<evidence type="ECO:0000256" key="8">
    <source>
        <dbReference type="ARBA" id="ARBA00032824"/>
    </source>
</evidence>
<keyword evidence="12" id="KW-0732">Signal</keyword>
<evidence type="ECO:0000256" key="3">
    <source>
        <dbReference type="ARBA" id="ARBA00022559"/>
    </source>
</evidence>
<keyword evidence="5" id="KW-0560">Oxidoreductase</keyword>
<name>A0A2Z5G6P7_9BACT</name>
<evidence type="ECO:0000256" key="10">
    <source>
        <dbReference type="ARBA" id="ARBA00042639"/>
    </source>
</evidence>
<proteinExistence type="inferred from homology"/>
<dbReference type="GO" id="GO:0034599">
    <property type="term" value="P:cellular response to oxidative stress"/>
    <property type="evidence" value="ECO:0007669"/>
    <property type="project" value="TreeGrafter"/>
</dbReference>
<dbReference type="PANTHER" id="PTHR42801">
    <property type="entry name" value="THIOREDOXIN-DEPENDENT PEROXIDE REDUCTASE"/>
    <property type="match status" value="1"/>
</dbReference>
<dbReference type="EMBL" id="CP030840">
    <property type="protein sequence ID" value="AXC14659.1"/>
    <property type="molecule type" value="Genomic_DNA"/>
</dbReference>
<dbReference type="InterPro" id="IPR050924">
    <property type="entry name" value="Peroxiredoxin_BCP/PrxQ"/>
</dbReference>
<dbReference type="RefSeq" id="WP_114209390.1">
    <property type="nucleotide sequence ID" value="NZ_CP030840.1"/>
</dbReference>
<evidence type="ECO:0000256" key="9">
    <source>
        <dbReference type="ARBA" id="ARBA00038489"/>
    </source>
</evidence>
<comment type="function">
    <text evidence="1">Thiol-specific peroxidase that catalyzes the reduction of hydrogen peroxide and organic hydroperoxides to water and alcohols, respectively. Plays a role in cell protection against oxidative stress by detoxifying peroxides and as sensor of hydrogen peroxide-mediated signaling events.</text>
</comment>
<keyword evidence="4" id="KW-0049">Antioxidant</keyword>
<dbReference type="InterPro" id="IPR000866">
    <property type="entry name" value="AhpC/TSA"/>
</dbReference>
<comment type="catalytic activity">
    <reaction evidence="11">
        <text>a hydroperoxide + [thioredoxin]-dithiol = an alcohol + [thioredoxin]-disulfide + H2O</text>
        <dbReference type="Rhea" id="RHEA:62620"/>
        <dbReference type="Rhea" id="RHEA-COMP:10698"/>
        <dbReference type="Rhea" id="RHEA-COMP:10700"/>
        <dbReference type="ChEBI" id="CHEBI:15377"/>
        <dbReference type="ChEBI" id="CHEBI:29950"/>
        <dbReference type="ChEBI" id="CHEBI:30879"/>
        <dbReference type="ChEBI" id="CHEBI:35924"/>
        <dbReference type="ChEBI" id="CHEBI:50058"/>
        <dbReference type="EC" id="1.11.1.24"/>
    </reaction>
</comment>
<dbReference type="OrthoDB" id="9809746at2"/>
<evidence type="ECO:0000256" key="11">
    <source>
        <dbReference type="ARBA" id="ARBA00049091"/>
    </source>
</evidence>
<evidence type="ECO:0000313" key="15">
    <source>
        <dbReference type="Proteomes" id="UP000253606"/>
    </source>
</evidence>
<feature type="domain" description="Thioredoxin" evidence="13">
    <location>
        <begin position="27"/>
        <end position="185"/>
    </location>
</feature>
<dbReference type="PROSITE" id="PS51352">
    <property type="entry name" value="THIOREDOXIN_2"/>
    <property type="match status" value="1"/>
</dbReference>
<dbReference type="GO" id="GO:0008379">
    <property type="term" value="F:thioredoxin peroxidase activity"/>
    <property type="evidence" value="ECO:0007669"/>
    <property type="project" value="TreeGrafter"/>
</dbReference>
<dbReference type="GO" id="GO:0045454">
    <property type="term" value="P:cell redox homeostasis"/>
    <property type="evidence" value="ECO:0007669"/>
    <property type="project" value="TreeGrafter"/>
</dbReference>
<reference evidence="14 15" key="1">
    <citation type="journal article" date="2018" name="Front. Microbiol.">
        <title>Hydrolytic Capabilities as a Key to Environmental Success: Chitinolytic and Cellulolytic Acidobacteria From Acidic Sub-arctic Soils and Boreal Peatlands.</title>
        <authorList>
            <person name="Belova S.E."/>
            <person name="Ravin N.V."/>
            <person name="Pankratov T.A."/>
            <person name="Rakitin A.L."/>
            <person name="Ivanova A.A."/>
            <person name="Beletsky A.V."/>
            <person name="Mardanov A.V."/>
            <person name="Sinninghe Damste J.S."/>
            <person name="Dedysh S.N."/>
        </authorList>
    </citation>
    <scope>NUCLEOTIDE SEQUENCE [LARGE SCALE GENOMIC DNA]</scope>
    <source>
        <strain evidence="14 15">SBC82</strain>
    </source>
</reference>
<feature type="signal peptide" evidence="12">
    <location>
        <begin position="1"/>
        <end position="23"/>
    </location>
</feature>
<dbReference type="EC" id="1.11.1.24" evidence="2"/>
<organism evidence="14 15">
    <name type="scientific">Acidisarcina polymorpha</name>
    <dbReference type="NCBI Taxonomy" id="2211140"/>
    <lineage>
        <taxon>Bacteria</taxon>
        <taxon>Pseudomonadati</taxon>
        <taxon>Acidobacteriota</taxon>
        <taxon>Terriglobia</taxon>
        <taxon>Terriglobales</taxon>
        <taxon>Acidobacteriaceae</taxon>
        <taxon>Acidisarcina</taxon>
    </lineage>
</organism>
<keyword evidence="6" id="KW-1015">Disulfide bond</keyword>
<evidence type="ECO:0000256" key="5">
    <source>
        <dbReference type="ARBA" id="ARBA00023002"/>
    </source>
</evidence>
<evidence type="ECO:0000313" key="14">
    <source>
        <dbReference type="EMBL" id="AXC14659.1"/>
    </source>
</evidence>
<dbReference type="KEGG" id="abas:ACPOL_5411"/>
<keyword evidence="7" id="KW-0676">Redox-active center</keyword>
<comment type="similarity">
    <text evidence="9">Belongs to the peroxiredoxin family. BCP/PrxQ subfamily.</text>
</comment>
<keyword evidence="15" id="KW-1185">Reference proteome</keyword>
<evidence type="ECO:0000259" key="13">
    <source>
        <dbReference type="PROSITE" id="PS51352"/>
    </source>
</evidence>
<dbReference type="GO" id="GO:0005737">
    <property type="term" value="C:cytoplasm"/>
    <property type="evidence" value="ECO:0007669"/>
    <property type="project" value="TreeGrafter"/>
</dbReference>
<gene>
    <name evidence="14" type="ORF">ACPOL_5411</name>
</gene>
<evidence type="ECO:0000256" key="1">
    <source>
        <dbReference type="ARBA" id="ARBA00003330"/>
    </source>
</evidence>
<feature type="chain" id="PRO_5016263717" description="thioredoxin-dependent peroxiredoxin" evidence="12">
    <location>
        <begin position="24"/>
        <end position="185"/>
    </location>
</feature>
<dbReference type="Gene3D" id="3.40.30.10">
    <property type="entry name" value="Glutaredoxin"/>
    <property type="match status" value="1"/>
</dbReference>
<dbReference type="Pfam" id="PF00578">
    <property type="entry name" value="AhpC-TSA"/>
    <property type="match status" value="1"/>
</dbReference>
<dbReference type="AlphaFoldDB" id="A0A2Z5G6P7"/>
<dbReference type="Proteomes" id="UP000253606">
    <property type="component" value="Chromosome"/>
</dbReference>
<sequence length="185" mass="20130">MKKLACSIVIALCFFAFSAPSFASEPPSVGQKAPDFELSNVLGKKVSLSSVLQSSPVVLVVLRGYPGYQCPFCVKQVHDFVQHQAAFEQAGYRVVFVYPGPPAQLGDHAQEFLKDAQFPSSFEMLLDPGYSFTNAYGLRWDAANETAYPSTFLISKDGNIFFSMSSKMHGGRSSAAEILAALPKK</sequence>
<evidence type="ECO:0000256" key="2">
    <source>
        <dbReference type="ARBA" id="ARBA00013017"/>
    </source>
</evidence>
<protein>
    <recommendedName>
        <fullName evidence="2">thioredoxin-dependent peroxiredoxin</fullName>
        <ecNumber evidence="2">1.11.1.24</ecNumber>
    </recommendedName>
    <alternativeName>
        <fullName evidence="8">Thioredoxin peroxidase</fullName>
    </alternativeName>
    <alternativeName>
        <fullName evidence="10">Thioredoxin-dependent peroxiredoxin Bcp</fullName>
    </alternativeName>
</protein>
<evidence type="ECO:0000256" key="12">
    <source>
        <dbReference type="SAM" id="SignalP"/>
    </source>
</evidence>